<evidence type="ECO:0000313" key="3">
    <source>
        <dbReference type="EMBL" id="KAL2465902.1"/>
    </source>
</evidence>
<sequence length="106" mass="12088">MDKYNGRGDPSDHINIYKMKLQGQSPVVKCQNFYTTLVSDVKMWYNKLKPGSIQSWTQLKREFVNAFIGNLTMIADIVQLNDIRQNEKPSRGTSSSSVTLSTKSRL</sequence>
<dbReference type="PANTHER" id="PTHR33223">
    <property type="entry name" value="CCHC-TYPE DOMAIN-CONTAINING PROTEIN"/>
    <property type="match status" value="1"/>
</dbReference>
<dbReference type="PANTHER" id="PTHR33223:SF10">
    <property type="entry name" value="AMINOTRANSFERASE-LIKE PLANT MOBILE DOMAIN-CONTAINING PROTEIN"/>
    <property type="match status" value="1"/>
</dbReference>
<dbReference type="InterPro" id="IPR005162">
    <property type="entry name" value="Retrotrans_gag_dom"/>
</dbReference>
<evidence type="ECO:0000313" key="4">
    <source>
        <dbReference type="Proteomes" id="UP001604336"/>
    </source>
</evidence>
<reference evidence="4" key="1">
    <citation type="submission" date="2024-07" db="EMBL/GenBank/DDBJ databases">
        <title>Two chromosome-level genome assemblies of Korean endemic species Abeliophyllum distichum and Forsythia ovata (Oleaceae).</title>
        <authorList>
            <person name="Jang H."/>
        </authorList>
    </citation>
    <scope>NUCLEOTIDE SEQUENCE [LARGE SCALE GENOMIC DNA]</scope>
</reference>
<dbReference type="EMBL" id="JBFOLK010000013">
    <property type="protein sequence ID" value="KAL2465902.1"/>
    <property type="molecule type" value="Genomic_DNA"/>
</dbReference>
<evidence type="ECO:0000259" key="2">
    <source>
        <dbReference type="Pfam" id="PF03732"/>
    </source>
</evidence>
<gene>
    <name evidence="3" type="ORF">Adt_41753</name>
</gene>
<dbReference type="Pfam" id="PF03732">
    <property type="entry name" value="Retrotrans_gag"/>
    <property type="match status" value="1"/>
</dbReference>
<comment type="caution">
    <text evidence="3">The sequence shown here is derived from an EMBL/GenBank/DDBJ whole genome shotgun (WGS) entry which is preliminary data.</text>
</comment>
<dbReference type="Proteomes" id="UP001604336">
    <property type="component" value="Unassembled WGS sequence"/>
</dbReference>
<accession>A0ABD1PPR0</accession>
<dbReference type="AlphaFoldDB" id="A0ABD1PPR0"/>
<keyword evidence="4" id="KW-1185">Reference proteome</keyword>
<feature type="domain" description="Retrotransposon gag" evidence="2">
    <location>
        <begin position="35"/>
        <end position="88"/>
    </location>
</feature>
<feature type="compositionally biased region" description="Low complexity" evidence="1">
    <location>
        <begin position="91"/>
        <end position="106"/>
    </location>
</feature>
<organism evidence="3 4">
    <name type="scientific">Abeliophyllum distichum</name>
    <dbReference type="NCBI Taxonomy" id="126358"/>
    <lineage>
        <taxon>Eukaryota</taxon>
        <taxon>Viridiplantae</taxon>
        <taxon>Streptophyta</taxon>
        <taxon>Embryophyta</taxon>
        <taxon>Tracheophyta</taxon>
        <taxon>Spermatophyta</taxon>
        <taxon>Magnoliopsida</taxon>
        <taxon>eudicotyledons</taxon>
        <taxon>Gunneridae</taxon>
        <taxon>Pentapetalae</taxon>
        <taxon>asterids</taxon>
        <taxon>lamiids</taxon>
        <taxon>Lamiales</taxon>
        <taxon>Oleaceae</taxon>
        <taxon>Forsythieae</taxon>
        <taxon>Abeliophyllum</taxon>
    </lineage>
</organism>
<name>A0ABD1PPR0_9LAMI</name>
<proteinExistence type="predicted"/>
<feature type="region of interest" description="Disordered" evidence="1">
    <location>
        <begin position="85"/>
        <end position="106"/>
    </location>
</feature>
<protein>
    <submittedName>
        <fullName evidence="3">Retrotrans gag domain-containing protein</fullName>
    </submittedName>
</protein>
<evidence type="ECO:0000256" key="1">
    <source>
        <dbReference type="SAM" id="MobiDB-lite"/>
    </source>
</evidence>